<dbReference type="PANTHER" id="PTHR43581">
    <property type="entry name" value="ATP/GTP PHOSPHATASE"/>
    <property type="match status" value="1"/>
</dbReference>
<evidence type="ECO:0000313" key="2">
    <source>
        <dbReference type="EMBL" id="PFJ42793.1"/>
    </source>
</evidence>
<organism evidence="2 3">
    <name type="scientific">Bacillus thuringiensis</name>
    <dbReference type="NCBI Taxonomy" id="1428"/>
    <lineage>
        <taxon>Bacteria</taxon>
        <taxon>Bacillati</taxon>
        <taxon>Bacillota</taxon>
        <taxon>Bacilli</taxon>
        <taxon>Bacillales</taxon>
        <taxon>Bacillaceae</taxon>
        <taxon>Bacillus</taxon>
        <taxon>Bacillus cereus group</taxon>
    </lineage>
</organism>
<dbReference type="AlphaFoldDB" id="A0A9X6WRE6"/>
<dbReference type="SUPFAM" id="SSF52540">
    <property type="entry name" value="P-loop containing nucleoside triphosphate hydrolases"/>
    <property type="match status" value="1"/>
</dbReference>
<reference evidence="2 3" key="1">
    <citation type="submission" date="2017-09" db="EMBL/GenBank/DDBJ databases">
        <title>Large-scale bioinformatics analysis of Bacillus genomes uncovers conserved roles of natural products in bacterial physiology.</title>
        <authorList>
            <consortium name="Agbiome Team Llc"/>
            <person name="Bleich R.M."/>
            <person name="Grubbs K.J."/>
            <person name="Santa Maria K.C."/>
            <person name="Allen S.E."/>
            <person name="Farag S."/>
            <person name="Shank E.A."/>
            <person name="Bowers A."/>
        </authorList>
    </citation>
    <scope>NUCLEOTIDE SEQUENCE [LARGE SCALE GENOMIC DNA]</scope>
    <source>
        <strain evidence="2 3">AFS085496</strain>
    </source>
</reference>
<evidence type="ECO:0000313" key="3">
    <source>
        <dbReference type="Proteomes" id="UP000224003"/>
    </source>
</evidence>
<dbReference type="InterPro" id="IPR027417">
    <property type="entry name" value="P-loop_NTPase"/>
</dbReference>
<dbReference type="InterPro" id="IPR003593">
    <property type="entry name" value="AAA+_ATPase"/>
</dbReference>
<dbReference type="Gene3D" id="3.40.50.300">
    <property type="entry name" value="P-loop containing nucleotide triphosphate hydrolases"/>
    <property type="match status" value="2"/>
</dbReference>
<proteinExistence type="predicted"/>
<evidence type="ECO:0000259" key="1">
    <source>
        <dbReference type="SMART" id="SM00382"/>
    </source>
</evidence>
<protein>
    <recommendedName>
        <fullName evidence="1">AAA+ ATPase domain-containing protein</fullName>
    </recommendedName>
</protein>
<sequence>MKKLEKKLFNQFEVQFPVDNDLTILIGNNGTGKTTLLKMLKDFYESEGKFVLYFPEQRIFNENISNSLWYLLIEDKLAKYGVDVKYLDIKQIEGEYIYSGFHQIVNFFGSIMTTEEDDIVVIIDEPERHLSIEFQEMLINDLIQLPSVCKVIVASHSPFIASNHMSNMLSVEECVQIQSHN</sequence>
<dbReference type="CDD" id="cd00267">
    <property type="entry name" value="ABC_ATPase"/>
    <property type="match status" value="1"/>
</dbReference>
<dbReference type="Proteomes" id="UP000224003">
    <property type="component" value="Unassembled WGS sequence"/>
</dbReference>
<dbReference type="SMART" id="SM00382">
    <property type="entry name" value="AAA"/>
    <property type="match status" value="1"/>
</dbReference>
<dbReference type="PANTHER" id="PTHR43581:SF2">
    <property type="entry name" value="EXCINUCLEASE ATPASE SUBUNIT"/>
    <property type="match status" value="1"/>
</dbReference>
<dbReference type="InterPro" id="IPR051396">
    <property type="entry name" value="Bact_Antivir_Def_Nuclease"/>
</dbReference>
<name>A0A9X6WRE6_BACTU</name>
<comment type="caution">
    <text evidence="2">The sequence shown here is derived from an EMBL/GenBank/DDBJ whole genome shotgun (WGS) entry which is preliminary data.</text>
</comment>
<dbReference type="EMBL" id="NUVX01000007">
    <property type="protein sequence ID" value="PFJ42793.1"/>
    <property type="molecule type" value="Genomic_DNA"/>
</dbReference>
<accession>A0A9X6WRE6</accession>
<gene>
    <name evidence="2" type="ORF">COJ15_05475</name>
</gene>
<dbReference type="RefSeq" id="WP_098516864.1">
    <property type="nucleotide sequence ID" value="NZ_NUVX01000007.1"/>
</dbReference>
<feature type="domain" description="AAA+ ATPase" evidence="1">
    <location>
        <begin position="19"/>
        <end position="179"/>
    </location>
</feature>